<dbReference type="NCBIfam" id="TIGR00937">
    <property type="entry name" value="2A51"/>
    <property type="match status" value="1"/>
</dbReference>
<feature type="transmembrane region" description="Helical" evidence="7">
    <location>
        <begin position="225"/>
        <end position="248"/>
    </location>
</feature>
<evidence type="ECO:0000313" key="8">
    <source>
        <dbReference type="EMBL" id="AJE47216.1"/>
    </source>
</evidence>
<feature type="transmembrane region" description="Helical" evidence="7">
    <location>
        <begin position="151"/>
        <end position="181"/>
    </location>
</feature>
<evidence type="ECO:0000256" key="1">
    <source>
        <dbReference type="ARBA" id="ARBA00004651"/>
    </source>
</evidence>
<evidence type="ECO:0000256" key="5">
    <source>
        <dbReference type="ARBA" id="ARBA00022989"/>
    </source>
</evidence>
<feature type="transmembrane region" description="Helical" evidence="7">
    <location>
        <begin position="386"/>
        <end position="418"/>
    </location>
</feature>
<dbReference type="RefSeq" id="WP_043869829.1">
    <property type="nucleotide sequence ID" value="NZ_CP004393.1"/>
</dbReference>
<evidence type="ECO:0000256" key="6">
    <source>
        <dbReference type="ARBA" id="ARBA00023136"/>
    </source>
</evidence>
<evidence type="ECO:0000256" key="7">
    <source>
        <dbReference type="SAM" id="Phobius"/>
    </source>
</evidence>
<dbReference type="HOGENOM" id="CLU_018106_0_0_5"/>
<dbReference type="InterPro" id="IPR003370">
    <property type="entry name" value="Chromate_transpt"/>
</dbReference>
<keyword evidence="5 7" id="KW-1133">Transmembrane helix</keyword>
<evidence type="ECO:0000256" key="3">
    <source>
        <dbReference type="ARBA" id="ARBA00022475"/>
    </source>
</evidence>
<name>A0A0B5E2H0_9RHOB</name>
<evidence type="ECO:0000313" key="9">
    <source>
        <dbReference type="Proteomes" id="UP000031521"/>
    </source>
</evidence>
<keyword evidence="6 7" id="KW-0472">Membrane</keyword>
<keyword evidence="9" id="KW-1185">Reference proteome</keyword>
<feature type="transmembrane region" description="Helical" evidence="7">
    <location>
        <begin position="201"/>
        <end position="218"/>
    </location>
</feature>
<dbReference type="PANTHER" id="PTHR33567">
    <property type="entry name" value="CHROMATE ION TRANSPORTER (EUROFUNG)"/>
    <property type="match status" value="1"/>
</dbReference>
<dbReference type="Proteomes" id="UP000031521">
    <property type="component" value="Chromosome"/>
</dbReference>
<feature type="transmembrane region" description="Helical" evidence="7">
    <location>
        <begin position="333"/>
        <end position="356"/>
    </location>
</feature>
<comment type="subcellular location">
    <subcellularLocation>
        <location evidence="1">Cell membrane</location>
        <topology evidence="1">Multi-pass membrane protein</topology>
    </subcellularLocation>
</comment>
<comment type="similarity">
    <text evidence="2">Belongs to the chromate ion transporter (CHR) (TC 2.A.51) family.</text>
</comment>
<organism evidence="8 9">
    <name type="scientific">Celeribacter indicus</name>
    <dbReference type="NCBI Taxonomy" id="1208324"/>
    <lineage>
        <taxon>Bacteria</taxon>
        <taxon>Pseudomonadati</taxon>
        <taxon>Pseudomonadota</taxon>
        <taxon>Alphaproteobacteria</taxon>
        <taxon>Rhodobacterales</taxon>
        <taxon>Roseobacteraceae</taxon>
        <taxon>Celeribacter</taxon>
    </lineage>
</organism>
<proteinExistence type="inferred from homology"/>
<keyword evidence="3" id="KW-1003">Cell membrane</keyword>
<evidence type="ECO:0000256" key="4">
    <source>
        <dbReference type="ARBA" id="ARBA00022692"/>
    </source>
</evidence>
<feature type="transmembrane region" description="Helical" evidence="7">
    <location>
        <begin position="119"/>
        <end position="139"/>
    </location>
</feature>
<dbReference type="GO" id="GO:0005886">
    <property type="term" value="C:plasma membrane"/>
    <property type="evidence" value="ECO:0007669"/>
    <property type="project" value="UniProtKB-SubCell"/>
</dbReference>
<dbReference type="STRING" id="1208324.P73_2501"/>
<evidence type="ECO:0000256" key="2">
    <source>
        <dbReference type="ARBA" id="ARBA00005262"/>
    </source>
</evidence>
<dbReference type="InterPro" id="IPR014047">
    <property type="entry name" value="Chr_Tranpt_l_chain"/>
</dbReference>
<feature type="transmembrane region" description="Helical" evidence="7">
    <location>
        <begin position="296"/>
        <end position="321"/>
    </location>
</feature>
<sequence>MTPRPISPSIPLPEFVRAFARIGRLSPPVLAAQIAVMHHELVTRRGWMKEEGFLSALSFCMMLPGPEAMQLATYCGWRLRGVPGGVAAGLFFVAPGALVMLALAALYARFGQLPLSEALFSGVKAAVVVIVLQALLRLARTSLGRRDRRALAIAAFLLLTVFAVPFPLIVAGAAAFGALRAAPAPRRPVPPPATGHLPRTLLLWGTLWALPLAGLWLAGQERLLAIGLFFSRLAVVTFGGAYAVLAYMSQEIVARQGWLTPEAMLDGLGLAETTPGPLILVTEFAGYLAAAPLGPWGGLAGAALTLWVTFVPCFLWIFAGAPYVDWIATRPRLSAALSAVTAAVVGVIAALAWWFALHLLFAETGPLALGPVHMTLPHPESLRPEALLLLAVAAVSLFALRLGLGATLGLAALAGLALHLPG</sequence>
<dbReference type="GO" id="GO:0015109">
    <property type="term" value="F:chromate transmembrane transporter activity"/>
    <property type="evidence" value="ECO:0007669"/>
    <property type="project" value="InterPro"/>
</dbReference>
<dbReference type="PANTHER" id="PTHR33567:SF3">
    <property type="entry name" value="CHROMATE ION TRANSPORTER (EUROFUNG)"/>
    <property type="match status" value="1"/>
</dbReference>
<keyword evidence="4 7" id="KW-0812">Transmembrane</keyword>
<dbReference type="PIRSF" id="PIRSF004810">
    <property type="entry name" value="ChrA"/>
    <property type="match status" value="1"/>
</dbReference>
<feature type="transmembrane region" description="Helical" evidence="7">
    <location>
        <begin position="86"/>
        <end position="107"/>
    </location>
</feature>
<dbReference type="KEGG" id="cid:P73_2501"/>
<accession>A0A0B5E2H0</accession>
<dbReference type="EMBL" id="CP004393">
    <property type="protein sequence ID" value="AJE47216.1"/>
    <property type="molecule type" value="Genomic_DNA"/>
</dbReference>
<protein>
    <submittedName>
        <fullName evidence="8">Chromate transporter</fullName>
    </submittedName>
</protein>
<dbReference type="Pfam" id="PF02417">
    <property type="entry name" value="Chromate_transp"/>
    <property type="match status" value="2"/>
</dbReference>
<gene>
    <name evidence="8" type="ORF">P73_2501</name>
</gene>
<reference evidence="8 9" key="1">
    <citation type="journal article" date="2014" name="Int. J. Syst. Evol. Microbiol.">
        <title>Celeribacter indicus sp. nov., a polycyclic aromatic hydrocarbon-degrading bacterium from deep-sea sediment and reclassification of Huaishuia halophila as Celeribacter halophilus comb. nov.</title>
        <authorList>
            <person name="Lai Q."/>
            <person name="Cao J."/>
            <person name="Yuan J."/>
            <person name="Li F."/>
            <person name="Shao Z."/>
        </authorList>
    </citation>
    <scope>NUCLEOTIDE SEQUENCE [LARGE SCALE GENOMIC DNA]</scope>
    <source>
        <strain evidence="8">P73</strain>
    </source>
</reference>
<dbReference type="AlphaFoldDB" id="A0A0B5E2H0"/>
<dbReference type="OrthoDB" id="8969999at2"/>